<accession>A0A813HC70</accession>
<evidence type="ECO:0000313" key="3">
    <source>
        <dbReference type="Proteomes" id="UP000654075"/>
    </source>
</evidence>
<evidence type="ECO:0000256" key="1">
    <source>
        <dbReference type="SAM" id="MobiDB-lite"/>
    </source>
</evidence>
<dbReference type="Proteomes" id="UP000654075">
    <property type="component" value="Unassembled WGS sequence"/>
</dbReference>
<dbReference type="AlphaFoldDB" id="A0A813HC70"/>
<organism evidence="2 3">
    <name type="scientific">Polarella glacialis</name>
    <name type="common">Dinoflagellate</name>
    <dbReference type="NCBI Taxonomy" id="89957"/>
    <lineage>
        <taxon>Eukaryota</taxon>
        <taxon>Sar</taxon>
        <taxon>Alveolata</taxon>
        <taxon>Dinophyceae</taxon>
        <taxon>Suessiales</taxon>
        <taxon>Suessiaceae</taxon>
        <taxon>Polarella</taxon>
    </lineage>
</organism>
<protein>
    <submittedName>
        <fullName evidence="2">Uncharacterized protein</fullName>
    </submittedName>
</protein>
<evidence type="ECO:0000313" key="2">
    <source>
        <dbReference type="EMBL" id="CAE8635276.1"/>
    </source>
</evidence>
<feature type="region of interest" description="Disordered" evidence="1">
    <location>
        <begin position="1"/>
        <end position="20"/>
    </location>
</feature>
<reference evidence="2" key="1">
    <citation type="submission" date="2021-02" db="EMBL/GenBank/DDBJ databases">
        <authorList>
            <person name="Dougan E. K."/>
            <person name="Rhodes N."/>
            <person name="Thang M."/>
            <person name="Chan C."/>
        </authorList>
    </citation>
    <scope>NUCLEOTIDE SEQUENCE</scope>
</reference>
<proteinExistence type="predicted"/>
<comment type="caution">
    <text evidence="2">The sequence shown here is derived from an EMBL/GenBank/DDBJ whole genome shotgun (WGS) entry which is preliminary data.</text>
</comment>
<dbReference type="EMBL" id="CAJNNV010031267">
    <property type="protein sequence ID" value="CAE8635276.1"/>
    <property type="molecule type" value="Genomic_DNA"/>
</dbReference>
<name>A0A813HC70_POLGL</name>
<sequence>MRGSFTSVSVTPGPRSNQSYEDFTKEPLLQQWLLKAATTPPTATTTTTATGKCQKAGKSCQERKGTGYAEAKLKSSCVRVAAGRVMALVLTLPLTLAMRAPRWIKEDMDGSAFNASSFQKGFSPRAKEQTNEQQHQQQQQLKDCLGALSDYNRNR</sequence>
<gene>
    <name evidence="2" type="ORF">PGLA1383_LOCUS50872</name>
</gene>
<keyword evidence="3" id="KW-1185">Reference proteome</keyword>
<feature type="region of interest" description="Disordered" evidence="1">
    <location>
        <begin position="115"/>
        <end position="141"/>
    </location>
</feature>